<protein>
    <submittedName>
        <fullName evidence="2">Sensor histidine kinase</fullName>
    </submittedName>
</protein>
<keyword evidence="2" id="KW-0418">Kinase</keyword>
<dbReference type="EMBL" id="JAAIKC010000005">
    <property type="protein sequence ID" value="NEW07346.1"/>
    <property type="molecule type" value="Genomic_DNA"/>
</dbReference>
<evidence type="ECO:0000259" key="1">
    <source>
        <dbReference type="Pfam" id="PF02518"/>
    </source>
</evidence>
<organism evidence="2">
    <name type="scientific">Paenibacillus sp. SYP-B3998</name>
    <dbReference type="NCBI Taxonomy" id="2678564"/>
    <lineage>
        <taxon>Bacteria</taxon>
        <taxon>Bacillati</taxon>
        <taxon>Bacillota</taxon>
        <taxon>Bacilli</taxon>
        <taxon>Bacillales</taxon>
        <taxon>Paenibacillaceae</taxon>
        <taxon>Paenibacillus</taxon>
    </lineage>
</organism>
<dbReference type="SUPFAM" id="SSF55874">
    <property type="entry name" value="ATPase domain of HSP90 chaperone/DNA topoisomerase II/histidine kinase"/>
    <property type="match status" value="1"/>
</dbReference>
<evidence type="ECO:0000313" key="2">
    <source>
        <dbReference type="EMBL" id="NEW07346.1"/>
    </source>
</evidence>
<dbReference type="GO" id="GO:0016301">
    <property type="term" value="F:kinase activity"/>
    <property type="evidence" value="ECO:0007669"/>
    <property type="project" value="UniProtKB-KW"/>
</dbReference>
<feature type="domain" description="Histidine kinase/HSP90-like ATPase" evidence="1">
    <location>
        <begin position="2"/>
        <end position="57"/>
    </location>
</feature>
<comment type="caution">
    <text evidence="2">The sequence shown here is derived from an EMBL/GenBank/DDBJ whole genome shotgun (WGS) entry which is preliminary data.</text>
</comment>
<sequence>MNHLLSNSLRYGRDGGMIDIGVREEDERVWVDVWGRGISEMDLPHIFEHLYTGKASRNAISKAKFMLLASQMKRPAFPSSCLR</sequence>
<accession>A0A6G3ZYQ1</accession>
<dbReference type="Gene3D" id="3.30.565.10">
    <property type="entry name" value="Histidine kinase-like ATPase, C-terminal domain"/>
    <property type="match status" value="1"/>
</dbReference>
<name>A0A6G3ZYQ1_9BACL</name>
<gene>
    <name evidence="2" type="ORF">GK047_15185</name>
</gene>
<dbReference type="InterPro" id="IPR003594">
    <property type="entry name" value="HATPase_dom"/>
</dbReference>
<reference evidence="2" key="1">
    <citation type="submission" date="2020-02" db="EMBL/GenBank/DDBJ databases">
        <authorList>
            <person name="Shen X.-R."/>
            <person name="Zhang Y.-X."/>
        </authorList>
    </citation>
    <scope>NUCLEOTIDE SEQUENCE</scope>
    <source>
        <strain evidence="2">SYP-B3998</strain>
    </source>
</reference>
<dbReference type="Pfam" id="PF02518">
    <property type="entry name" value="HATPase_c"/>
    <property type="match status" value="1"/>
</dbReference>
<proteinExistence type="predicted"/>
<keyword evidence="2" id="KW-0808">Transferase</keyword>
<dbReference type="InterPro" id="IPR036890">
    <property type="entry name" value="HATPase_C_sf"/>
</dbReference>
<dbReference type="AlphaFoldDB" id="A0A6G3ZYQ1"/>